<evidence type="ECO:0000256" key="2">
    <source>
        <dbReference type="ARBA" id="ARBA00023157"/>
    </source>
</evidence>
<evidence type="ECO:0000313" key="7">
    <source>
        <dbReference type="EMBL" id="KAI4536464.1"/>
    </source>
</evidence>
<sequence length="497" mass="51524">MAWSPLLLTLVTLCTGSWAQAVPTQPPSVSGSPGQRVTITCSGSSSNIGSWAQAVLTQPPSVSGSPGQMVTISCTASSSNMRLGDVGWYEQLPGSAPRTIIYDTNDRPSGVPDRFSGSRSDSEVTLTITSLQAEDEADYHCSAYDSSISAGTELQASGGSETKTCSSHSPGPLWTETSSAKVGTGPGYQGSAPSLISPWGTDSGTLSCSSCPISPVSVSAGSLSQPLLTQPASLSASLGASARLTCTLSSGYSVGSYTIYWYQQKAGSPPRYLLRFKSDSDKHQGSGVPSHFSGSKDASTNAELLLISEVQPEDEADYHCAVWHGNTNAHTVLQSSEEVRRKPPPLTPARGSDKVELRGSWAQAVLTQPSSVSGSLGQRVSITCSGSNIGSSGVGWFQQVPGSGLRTVIYGSTNRPSGVPDRFSGSKSGNTATLTISSLQAEDKADYFCGSYAGSSYNDTVLQARGEVRQKPALPQVTGSRAEASAAKADTSVVCLV</sequence>
<keyword evidence="1 5" id="KW-0732">Signal</keyword>
<dbReference type="InterPro" id="IPR003599">
    <property type="entry name" value="Ig_sub"/>
</dbReference>
<accession>A0AAD4U250</accession>
<gene>
    <name evidence="7" type="ORF">MG293_013856</name>
</gene>
<evidence type="ECO:0000256" key="4">
    <source>
        <dbReference type="SAM" id="MobiDB-lite"/>
    </source>
</evidence>
<dbReference type="SMART" id="SM00406">
    <property type="entry name" value="IGv"/>
    <property type="match status" value="3"/>
</dbReference>
<dbReference type="Proteomes" id="UP001214576">
    <property type="component" value="Unassembled WGS sequence"/>
</dbReference>
<dbReference type="FunFam" id="2.60.40.10:FF:000721">
    <property type="entry name" value="Immunoglobulin lambda variable 5-45"/>
    <property type="match status" value="1"/>
</dbReference>
<dbReference type="InterPro" id="IPR013106">
    <property type="entry name" value="Ig_V-set"/>
</dbReference>
<dbReference type="SMART" id="SM00409">
    <property type="entry name" value="IG"/>
    <property type="match status" value="3"/>
</dbReference>
<dbReference type="InterPro" id="IPR007110">
    <property type="entry name" value="Ig-like_dom"/>
</dbReference>
<dbReference type="AlphaFoldDB" id="A0AAD4U250"/>
<name>A0AAD4U250_OVIAM</name>
<protein>
    <recommendedName>
        <fullName evidence="6">Ig-like domain-containing protein</fullName>
    </recommendedName>
</protein>
<dbReference type="InterPro" id="IPR013783">
    <property type="entry name" value="Ig-like_fold"/>
</dbReference>
<keyword evidence="3" id="KW-0393">Immunoglobulin domain</keyword>
<dbReference type="InterPro" id="IPR036179">
    <property type="entry name" value="Ig-like_dom_sf"/>
</dbReference>
<dbReference type="Gene3D" id="2.60.40.10">
    <property type="entry name" value="Immunoglobulins"/>
    <property type="match status" value="4"/>
</dbReference>
<reference evidence="7" key="1">
    <citation type="submission" date="2022-03" db="EMBL/GenBank/DDBJ databases">
        <title>Genomic analyses of argali, domestic sheep and their hybrids provide insights into chromosomal evolution, heterosis and genetic basis of agronomic traits.</title>
        <authorList>
            <person name="Li M."/>
        </authorList>
    </citation>
    <scope>NUCLEOTIDE SEQUENCE</scope>
    <source>
        <strain evidence="7">CAU-MHL-2022a</strain>
        <tissue evidence="7">Skin</tissue>
    </source>
</reference>
<organism evidence="7 8">
    <name type="scientific">Ovis ammon polii</name>
    <dbReference type="NCBI Taxonomy" id="230172"/>
    <lineage>
        <taxon>Eukaryota</taxon>
        <taxon>Metazoa</taxon>
        <taxon>Chordata</taxon>
        <taxon>Craniata</taxon>
        <taxon>Vertebrata</taxon>
        <taxon>Euteleostomi</taxon>
        <taxon>Mammalia</taxon>
        <taxon>Eutheria</taxon>
        <taxon>Laurasiatheria</taxon>
        <taxon>Artiodactyla</taxon>
        <taxon>Ruminantia</taxon>
        <taxon>Pecora</taxon>
        <taxon>Bovidae</taxon>
        <taxon>Caprinae</taxon>
        <taxon>Ovis</taxon>
    </lineage>
</organism>
<dbReference type="SUPFAM" id="SSF48726">
    <property type="entry name" value="Immunoglobulin"/>
    <property type="match status" value="4"/>
</dbReference>
<feature type="region of interest" description="Disordered" evidence="4">
    <location>
        <begin position="333"/>
        <end position="354"/>
    </location>
</feature>
<evidence type="ECO:0000256" key="5">
    <source>
        <dbReference type="SAM" id="SignalP"/>
    </source>
</evidence>
<evidence type="ECO:0000313" key="8">
    <source>
        <dbReference type="Proteomes" id="UP001214576"/>
    </source>
</evidence>
<feature type="chain" id="PRO_5042188475" description="Ig-like domain-containing protein" evidence="5">
    <location>
        <begin position="20"/>
        <end position="497"/>
    </location>
</feature>
<feature type="signal peptide" evidence="5">
    <location>
        <begin position="1"/>
        <end position="19"/>
    </location>
</feature>
<keyword evidence="8" id="KW-1185">Reference proteome</keyword>
<evidence type="ECO:0000256" key="1">
    <source>
        <dbReference type="ARBA" id="ARBA00022729"/>
    </source>
</evidence>
<keyword evidence="2" id="KW-1015">Disulfide bond</keyword>
<dbReference type="InterPro" id="IPR050150">
    <property type="entry name" value="IgV_Light_Chain"/>
</dbReference>
<dbReference type="EMBL" id="JAKZEL010000016">
    <property type="protein sequence ID" value="KAI4536464.1"/>
    <property type="molecule type" value="Genomic_DNA"/>
</dbReference>
<feature type="domain" description="Ig-like" evidence="6">
    <location>
        <begin position="344"/>
        <end position="449"/>
    </location>
</feature>
<feature type="domain" description="Ig-like" evidence="6">
    <location>
        <begin position="27"/>
        <end position="157"/>
    </location>
</feature>
<feature type="domain" description="Ig-like" evidence="6">
    <location>
        <begin position="226"/>
        <end position="340"/>
    </location>
</feature>
<evidence type="ECO:0000256" key="3">
    <source>
        <dbReference type="ARBA" id="ARBA00023319"/>
    </source>
</evidence>
<comment type="caution">
    <text evidence="7">The sequence shown here is derived from an EMBL/GenBank/DDBJ whole genome shotgun (WGS) entry which is preliminary data.</text>
</comment>
<proteinExistence type="predicted"/>
<dbReference type="PROSITE" id="PS50835">
    <property type="entry name" value="IG_LIKE"/>
    <property type="match status" value="3"/>
</dbReference>
<dbReference type="Pfam" id="PF07686">
    <property type="entry name" value="V-set"/>
    <property type="match status" value="3"/>
</dbReference>
<dbReference type="PANTHER" id="PTHR23267">
    <property type="entry name" value="IMMUNOGLOBULIN LIGHT CHAIN"/>
    <property type="match status" value="1"/>
</dbReference>
<evidence type="ECO:0000259" key="6">
    <source>
        <dbReference type="PROSITE" id="PS50835"/>
    </source>
</evidence>